<sequence>MASNEPPVPDDEPPAPFDQALVQIRVSSRHLALASSHYSHMLEGKCNEADTIRNNGAVEVKVEDVDADALVILMYIIEGKTRDVPKEVTLEMLAKMAVIVFLYRRHGTVEVFTDMWIAHLRGGLPEAYGIKCYDMHFVGISAAY</sequence>
<organism evidence="1 2">
    <name type="scientific">Viridothelium virens</name>
    <name type="common">Speckled blister lichen</name>
    <name type="synonym">Trypethelium virens</name>
    <dbReference type="NCBI Taxonomy" id="1048519"/>
    <lineage>
        <taxon>Eukaryota</taxon>
        <taxon>Fungi</taxon>
        <taxon>Dikarya</taxon>
        <taxon>Ascomycota</taxon>
        <taxon>Pezizomycotina</taxon>
        <taxon>Dothideomycetes</taxon>
        <taxon>Dothideomycetes incertae sedis</taxon>
        <taxon>Trypetheliales</taxon>
        <taxon>Trypetheliaceae</taxon>
        <taxon>Viridothelium</taxon>
    </lineage>
</organism>
<keyword evidence="2" id="KW-1185">Reference proteome</keyword>
<name>A0A6A6H903_VIRVR</name>
<gene>
    <name evidence="1" type="ORF">EV356DRAFT_502906</name>
</gene>
<evidence type="ECO:0000313" key="2">
    <source>
        <dbReference type="Proteomes" id="UP000800092"/>
    </source>
</evidence>
<proteinExistence type="predicted"/>
<protein>
    <recommendedName>
        <fullName evidence="3">BTB domain-containing protein</fullName>
    </recommendedName>
</protein>
<dbReference type="OrthoDB" id="5326346at2759"/>
<accession>A0A6A6H903</accession>
<evidence type="ECO:0008006" key="3">
    <source>
        <dbReference type="Google" id="ProtNLM"/>
    </source>
</evidence>
<reference evidence="1" key="1">
    <citation type="journal article" date="2020" name="Stud. Mycol.">
        <title>101 Dothideomycetes genomes: a test case for predicting lifestyles and emergence of pathogens.</title>
        <authorList>
            <person name="Haridas S."/>
            <person name="Albert R."/>
            <person name="Binder M."/>
            <person name="Bloem J."/>
            <person name="Labutti K."/>
            <person name="Salamov A."/>
            <person name="Andreopoulos B."/>
            <person name="Baker S."/>
            <person name="Barry K."/>
            <person name="Bills G."/>
            <person name="Bluhm B."/>
            <person name="Cannon C."/>
            <person name="Castanera R."/>
            <person name="Culley D."/>
            <person name="Daum C."/>
            <person name="Ezra D."/>
            <person name="Gonzalez J."/>
            <person name="Henrissat B."/>
            <person name="Kuo A."/>
            <person name="Liang C."/>
            <person name="Lipzen A."/>
            <person name="Lutzoni F."/>
            <person name="Magnuson J."/>
            <person name="Mondo S."/>
            <person name="Nolan M."/>
            <person name="Ohm R."/>
            <person name="Pangilinan J."/>
            <person name="Park H.-J."/>
            <person name="Ramirez L."/>
            <person name="Alfaro M."/>
            <person name="Sun H."/>
            <person name="Tritt A."/>
            <person name="Yoshinaga Y."/>
            <person name="Zwiers L.-H."/>
            <person name="Turgeon B."/>
            <person name="Goodwin S."/>
            <person name="Spatafora J."/>
            <person name="Crous P."/>
            <person name="Grigoriev I."/>
        </authorList>
    </citation>
    <scope>NUCLEOTIDE SEQUENCE</scope>
    <source>
        <strain evidence="1">Tuck. ex Michener</strain>
    </source>
</reference>
<dbReference type="EMBL" id="ML991802">
    <property type="protein sequence ID" value="KAF2233973.1"/>
    <property type="molecule type" value="Genomic_DNA"/>
</dbReference>
<dbReference type="Proteomes" id="UP000800092">
    <property type="component" value="Unassembled WGS sequence"/>
</dbReference>
<dbReference type="AlphaFoldDB" id="A0A6A6H903"/>
<evidence type="ECO:0000313" key="1">
    <source>
        <dbReference type="EMBL" id="KAF2233973.1"/>
    </source>
</evidence>